<dbReference type="Gene3D" id="1.10.101.10">
    <property type="entry name" value="PGBD-like superfamily/PGBD"/>
    <property type="match status" value="1"/>
</dbReference>
<name>A0ABW0DQ46_9ACTN</name>
<dbReference type="EMBL" id="JBHSKN010000007">
    <property type="protein sequence ID" value="MFC5239584.1"/>
    <property type="molecule type" value="Genomic_DNA"/>
</dbReference>
<comment type="caution">
    <text evidence="2">The sequence shown here is derived from an EMBL/GenBank/DDBJ whole genome shotgun (WGS) entry which is preliminary data.</text>
</comment>
<organism evidence="2 3">
    <name type="scientific">Streptomyces atrovirens</name>
    <dbReference type="NCBI Taxonomy" id="285556"/>
    <lineage>
        <taxon>Bacteria</taxon>
        <taxon>Bacillati</taxon>
        <taxon>Actinomycetota</taxon>
        <taxon>Actinomycetes</taxon>
        <taxon>Kitasatosporales</taxon>
        <taxon>Streptomycetaceae</taxon>
        <taxon>Streptomyces</taxon>
    </lineage>
</organism>
<proteinExistence type="predicted"/>
<dbReference type="RefSeq" id="WP_344566429.1">
    <property type="nucleotide sequence ID" value="NZ_BAAATG010000050.1"/>
</dbReference>
<evidence type="ECO:0000259" key="1">
    <source>
        <dbReference type="Pfam" id="PF01471"/>
    </source>
</evidence>
<evidence type="ECO:0000313" key="3">
    <source>
        <dbReference type="Proteomes" id="UP001596035"/>
    </source>
</evidence>
<dbReference type="Pfam" id="PF01471">
    <property type="entry name" value="PG_binding_1"/>
    <property type="match status" value="1"/>
</dbReference>
<protein>
    <submittedName>
        <fullName evidence="2">Peptidoglycan-binding domain-containing protein</fullName>
    </submittedName>
</protein>
<accession>A0ABW0DQ46</accession>
<dbReference type="InterPro" id="IPR036365">
    <property type="entry name" value="PGBD-like_sf"/>
</dbReference>
<reference evidence="3" key="1">
    <citation type="journal article" date="2019" name="Int. J. Syst. Evol. Microbiol.">
        <title>The Global Catalogue of Microorganisms (GCM) 10K type strain sequencing project: providing services to taxonomists for standard genome sequencing and annotation.</title>
        <authorList>
            <consortium name="The Broad Institute Genomics Platform"/>
            <consortium name="The Broad Institute Genome Sequencing Center for Infectious Disease"/>
            <person name="Wu L."/>
            <person name="Ma J."/>
        </authorList>
    </citation>
    <scope>NUCLEOTIDE SEQUENCE [LARGE SCALE GENOMIC DNA]</scope>
    <source>
        <strain evidence="3">CGMCC 4.7131</strain>
    </source>
</reference>
<evidence type="ECO:0000313" key="2">
    <source>
        <dbReference type="EMBL" id="MFC5239584.1"/>
    </source>
</evidence>
<sequence length="50" mass="5291">MQVRLKERGTRIGADDLFGPETLRQVTAFQALAGLVPNGVAGDPDEEGPP</sequence>
<dbReference type="InterPro" id="IPR002477">
    <property type="entry name" value="Peptidoglycan-bd-like"/>
</dbReference>
<dbReference type="Proteomes" id="UP001596035">
    <property type="component" value="Unassembled WGS sequence"/>
</dbReference>
<keyword evidence="3" id="KW-1185">Reference proteome</keyword>
<dbReference type="SUPFAM" id="SSF47090">
    <property type="entry name" value="PGBD-like"/>
    <property type="match status" value="1"/>
</dbReference>
<gene>
    <name evidence="2" type="ORF">ACFPWV_06625</name>
</gene>
<dbReference type="InterPro" id="IPR036366">
    <property type="entry name" value="PGBDSf"/>
</dbReference>
<feature type="domain" description="Peptidoglycan binding-like" evidence="1">
    <location>
        <begin position="1"/>
        <end position="42"/>
    </location>
</feature>